<evidence type="ECO:0000256" key="2">
    <source>
        <dbReference type="SAM" id="MobiDB-lite"/>
    </source>
</evidence>
<dbReference type="GO" id="GO:0030248">
    <property type="term" value="F:cellulose binding"/>
    <property type="evidence" value="ECO:0007669"/>
    <property type="project" value="InterPro"/>
</dbReference>
<evidence type="ECO:0000256" key="1">
    <source>
        <dbReference type="ARBA" id="ARBA00022729"/>
    </source>
</evidence>
<dbReference type="OrthoDB" id="120072at2759"/>
<sequence>MLGHTLLAAATLAGSAAAGTVLWDGRFNSFTSSEDLNKWSWANQVRIPFHPNPYQDPKLLTTPFSPQVGPYQYYIHGSGPVTNYVNLSPSYKNPADASSKQGVRITIDSTAKWNSDMWRTELIPQTTAAINSGKVYYHFSIKRSATNAPSTTHEHQVNFFESHFTELKYGWVNGESGSSNPNLQWMVGGQGKWSTAFDADVWHNVAYEIDFGASTVAFWHSTGSSALAKTAGPFSASTSSNGADWHLGVLRLPRSGYDTNAAEDWYFSGVYVESGTLTTAVTGPGETYPDGGSSSSSSSSSSPSSVTSAPSSATTTKATTLSTSANVSTTSQLSSVKSPVSVTPVSSTLKTSTTAASVTGGVAKQYAQCGGNGWSGATACESGYTCTKLNEYYSQCL</sequence>
<keyword evidence="1 3" id="KW-0732">Signal</keyword>
<dbReference type="VEuPathDB" id="FungiDB:MPH_00164"/>
<dbReference type="GO" id="GO:0005576">
    <property type="term" value="C:extracellular region"/>
    <property type="evidence" value="ECO:0007669"/>
    <property type="project" value="InterPro"/>
</dbReference>
<dbReference type="PANTHER" id="PTHR34612">
    <property type="entry name" value="GH131_N DOMAIN-CONTAINING PROTEIN"/>
    <property type="match status" value="1"/>
</dbReference>
<evidence type="ECO:0000256" key="3">
    <source>
        <dbReference type="SAM" id="SignalP"/>
    </source>
</evidence>
<dbReference type="SUPFAM" id="SSF57180">
    <property type="entry name" value="Cellulose-binding domain"/>
    <property type="match status" value="1"/>
</dbReference>
<dbReference type="HOGENOM" id="CLU_038296_0_0_1"/>
<comment type="caution">
    <text evidence="5">The sequence shown here is derived from an EMBL/GenBank/DDBJ whole genome shotgun (WGS) entry which is preliminary data.</text>
</comment>
<dbReference type="EMBL" id="AHHD01000008">
    <property type="protein sequence ID" value="EKG22430.1"/>
    <property type="molecule type" value="Genomic_DNA"/>
</dbReference>
<dbReference type="AlphaFoldDB" id="K2T0L3"/>
<dbReference type="GO" id="GO:0005975">
    <property type="term" value="P:carbohydrate metabolic process"/>
    <property type="evidence" value="ECO:0007669"/>
    <property type="project" value="InterPro"/>
</dbReference>
<feature type="domain" description="CBM1" evidence="4">
    <location>
        <begin position="361"/>
        <end position="397"/>
    </location>
</feature>
<dbReference type="STRING" id="1126212.K2T0L3"/>
<dbReference type="PROSITE" id="PS00562">
    <property type="entry name" value="CBM1_1"/>
    <property type="match status" value="1"/>
</dbReference>
<reference evidence="5 6" key="1">
    <citation type="journal article" date="2012" name="BMC Genomics">
        <title>Tools to kill: Genome of one of the most destructive plant pathogenic fungi Macrophomina phaseolina.</title>
        <authorList>
            <person name="Islam M.S."/>
            <person name="Haque M.S."/>
            <person name="Islam M.M."/>
            <person name="Emdad E.M."/>
            <person name="Halim A."/>
            <person name="Hossen Q.M.M."/>
            <person name="Hossain M.Z."/>
            <person name="Ahmed B."/>
            <person name="Rahim S."/>
            <person name="Rahman M.S."/>
            <person name="Alam M.M."/>
            <person name="Hou S."/>
            <person name="Wan X."/>
            <person name="Saito J.A."/>
            <person name="Alam M."/>
        </authorList>
    </citation>
    <scope>NUCLEOTIDE SEQUENCE [LARGE SCALE GENOMIC DNA]</scope>
    <source>
        <strain evidence="5 6">MS6</strain>
    </source>
</reference>
<dbReference type="Pfam" id="PF18271">
    <property type="entry name" value="GH131_N"/>
    <property type="match status" value="1"/>
</dbReference>
<dbReference type="SMART" id="SM00236">
    <property type="entry name" value="fCBD"/>
    <property type="match status" value="1"/>
</dbReference>
<feature type="region of interest" description="Disordered" evidence="2">
    <location>
        <begin position="282"/>
        <end position="324"/>
    </location>
</feature>
<protein>
    <submittedName>
        <fullName evidence="5">Cellulose-binding domain fungal</fullName>
    </submittedName>
</protein>
<gene>
    <name evidence="5" type="ORF">MPH_00164</name>
</gene>
<name>K2T0L3_MACPH</name>
<dbReference type="InterPro" id="IPR000254">
    <property type="entry name" value="CBD"/>
</dbReference>
<dbReference type="InterPro" id="IPR041524">
    <property type="entry name" value="GH131_N"/>
</dbReference>
<dbReference type="PANTHER" id="PTHR34612:SF6">
    <property type="entry name" value="GLYCOSIDE HYDROLASE 131 CATALYTIC N-TERMINAL DOMAIN-CONTAINING PROTEIN"/>
    <property type="match status" value="1"/>
</dbReference>
<dbReference type="Proteomes" id="UP000007129">
    <property type="component" value="Unassembled WGS sequence"/>
</dbReference>
<accession>K2T0L3</accession>
<organism evidence="5 6">
    <name type="scientific">Macrophomina phaseolina (strain MS6)</name>
    <name type="common">Charcoal rot fungus</name>
    <dbReference type="NCBI Taxonomy" id="1126212"/>
    <lineage>
        <taxon>Eukaryota</taxon>
        <taxon>Fungi</taxon>
        <taxon>Dikarya</taxon>
        <taxon>Ascomycota</taxon>
        <taxon>Pezizomycotina</taxon>
        <taxon>Dothideomycetes</taxon>
        <taxon>Dothideomycetes incertae sedis</taxon>
        <taxon>Botryosphaeriales</taxon>
        <taxon>Botryosphaeriaceae</taxon>
        <taxon>Macrophomina</taxon>
    </lineage>
</organism>
<dbReference type="Pfam" id="PF00734">
    <property type="entry name" value="CBM_1"/>
    <property type="match status" value="1"/>
</dbReference>
<dbReference type="InParanoid" id="K2T0L3"/>
<evidence type="ECO:0000259" key="4">
    <source>
        <dbReference type="PROSITE" id="PS51164"/>
    </source>
</evidence>
<evidence type="ECO:0000313" key="6">
    <source>
        <dbReference type="Proteomes" id="UP000007129"/>
    </source>
</evidence>
<feature type="compositionally biased region" description="Low complexity" evidence="2">
    <location>
        <begin position="293"/>
        <end position="324"/>
    </location>
</feature>
<feature type="chain" id="PRO_5003867935" evidence="3">
    <location>
        <begin position="19"/>
        <end position="397"/>
    </location>
</feature>
<feature type="signal peptide" evidence="3">
    <location>
        <begin position="1"/>
        <end position="18"/>
    </location>
</feature>
<dbReference type="Gene3D" id="2.60.120.1160">
    <property type="match status" value="1"/>
</dbReference>
<evidence type="ECO:0000313" key="5">
    <source>
        <dbReference type="EMBL" id="EKG22430.1"/>
    </source>
</evidence>
<dbReference type="PROSITE" id="PS51164">
    <property type="entry name" value="CBM1_2"/>
    <property type="match status" value="1"/>
</dbReference>
<proteinExistence type="predicted"/>
<dbReference type="InterPro" id="IPR035971">
    <property type="entry name" value="CBD_sf"/>
</dbReference>
<dbReference type="eggNOG" id="ENOG502QVJU">
    <property type="taxonomic scope" value="Eukaryota"/>
</dbReference>